<reference evidence="1" key="2">
    <citation type="journal article" date="2015" name="Data Brief">
        <title>Shoot transcriptome of the giant reed, Arundo donax.</title>
        <authorList>
            <person name="Barrero R.A."/>
            <person name="Guerrero F.D."/>
            <person name="Moolhuijzen P."/>
            <person name="Goolsby J.A."/>
            <person name="Tidwell J."/>
            <person name="Bellgard S.E."/>
            <person name="Bellgard M.I."/>
        </authorList>
    </citation>
    <scope>NUCLEOTIDE SEQUENCE</scope>
    <source>
        <tissue evidence="1">Shoot tissue taken approximately 20 cm above the soil surface</tissue>
    </source>
</reference>
<accession>A0A0A8ZWI4</accession>
<organism evidence="1">
    <name type="scientific">Arundo donax</name>
    <name type="common">Giant reed</name>
    <name type="synonym">Donax arundinaceus</name>
    <dbReference type="NCBI Taxonomy" id="35708"/>
    <lineage>
        <taxon>Eukaryota</taxon>
        <taxon>Viridiplantae</taxon>
        <taxon>Streptophyta</taxon>
        <taxon>Embryophyta</taxon>
        <taxon>Tracheophyta</taxon>
        <taxon>Spermatophyta</taxon>
        <taxon>Magnoliopsida</taxon>
        <taxon>Liliopsida</taxon>
        <taxon>Poales</taxon>
        <taxon>Poaceae</taxon>
        <taxon>PACMAD clade</taxon>
        <taxon>Arundinoideae</taxon>
        <taxon>Arundineae</taxon>
        <taxon>Arundo</taxon>
    </lineage>
</organism>
<dbReference type="AlphaFoldDB" id="A0A0A8ZWI4"/>
<dbReference type="EMBL" id="GBRH01258763">
    <property type="protein sequence ID" value="JAD39132.1"/>
    <property type="molecule type" value="Transcribed_RNA"/>
</dbReference>
<protein>
    <submittedName>
        <fullName evidence="1">Uncharacterized protein</fullName>
    </submittedName>
</protein>
<reference evidence="1" key="1">
    <citation type="submission" date="2014-09" db="EMBL/GenBank/DDBJ databases">
        <authorList>
            <person name="Magalhaes I.L.F."/>
            <person name="Oliveira U."/>
            <person name="Santos F.R."/>
            <person name="Vidigal T.H.D.A."/>
            <person name="Brescovit A.D."/>
            <person name="Santos A.J."/>
        </authorList>
    </citation>
    <scope>NUCLEOTIDE SEQUENCE</scope>
    <source>
        <tissue evidence="1">Shoot tissue taken approximately 20 cm above the soil surface</tissue>
    </source>
</reference>
<proteinExistence type="predicted"/>
<evidence type="ECO:0000313" key="1">
    <source>
        <dbReference type="EMBL" id="JAD39132.1"/>
    </source>
</evidence>
<name>A0A0A8ZWI4_ARUDO</name>
<sequence>MQLVDQVQIDVFHFSRPQLVDQVHI</sequence>